<dbReference type="GeneID" id="27687535"/>
<name>A0A0L0HIL4_SPIPD</name>
<dbReference type="Gene3D" id="1.10.167.10">
    <property type="entry name" value="Regulator of G-protein Signalling 4, domain 2"/>
    <property type="match status" value="1"/>
</dbReference>
<feature type="region of interest" description="Disordered" evidence="2">
    <location>
        <begin position="762"/>
        <end position="783"/>
    </location>
</feature>
<dbReference type="AlphaFoldDB" id="A0A0L0HIL4"/>
<dbReference type="InterPro" id="IPR044926">
    <property type="entry name" value="RGS_subdomain_2"/>
</dbReference>
<dbReference type="InParanoid" id="A0A0L0HIL4"/>
<evidence type="ECO:0000256" key="1">
    <source>
        <dbReference type="SAM" id="Coils"/>
    </source>
</evidence>
<dbReference type="Pfam" id="PF00615">
    <property type="entry name" value="RGS"/>
    <property type="match status" value="1"/>
</dbReference>
<dbReference type="EMBL" id="KQ257455">
    <property type="protein sequence ID" value="KND00962.1"/>
    <property type="molecule type" value="Genomic_DNA"/>
</dbReference>
<organism evidence="4 5">
    <name type="scientific">Spizellomyces punctatus (strain DAOM BR117)</name>
    <dbReference type="NCBI Taxonomy" id="645134"/>
    <lineage>
        <taxon>Eukaryota</taxon>
        <taxon>Fungi</taxon>
        <taxon>Fungi incertae sedis</taxon>
        <taxon>Chytridiomycota</taxon>
        <taxon>Chytridiomycota incertae sedis</taxon>
        <taxon>Chytridiomycetes</taxon>
        <taxon>Spizellomycetales</taxon>
        <taxon>Spizellomycetaceae</taxon>
        <taxon>Spizellomyces</taxon>
    </lineage>
</organism>
<dbReference type="InterPro" id="IPR036305">
    <property type="entry name" value="RGS_sf"/>
</dbReference>
<dbReference type="RefSeq" id="XP_016609001.1">
    <property type="nucleotide sequence ID" value="XM_016752308.1"/>
</dbReference>
<dbReference type="SMART" id="SM00315">
    <property type="entry name" value="RGS"/>
    <property type="match status" value="1"/>
</dbReference>
<dbReference type="SUPFAM" id="SSF48097">
    <property type="entry name" value="Regulator of G-protein signaling, RGS"/>
    <property type="match status" value="1"/>
</dbReference>
<feature type="region of interest" description="Disordered" evidence="2">
    <location>
        <begin position="300"/>
        <end position="320"/>
    </location>
</feature>
<dbReference type="OMA" id="EYAFRYT"/>
<dbReference type="STRING" id="645134.A0A0L0HIL4"/>
<sequence>MSSSPRSADSTSGAPSQGRKRSVSIGQKFLSRNWGQSGAEIGEGEPSELSDTGGRRASMIQGRRLSEYGRPKSTGLSTPVPAEASSFSSDTEEDSTERRVRIARVMTKQQHRTSAHVQQFSKINVTVTGTDVTLEMTVDRDQTVEHLAKQIEAEYAYKFFLHEEDRSANQKKGRDPLVIGQVYDAGMLALKFEDRIGDVLGYTETVSVINAFEGESINRNMSPVDVEVSDAECLELSGSRASDGNGISPGEHLPPLVIPNLEDSINEASSVLSGQDPSASDKSLLITSAASLLSNVTTATDKSATKAPPRSRQSSLYPTTSSLDDRLQSCLRNKLALRYFSEFCVEEYTIENLLFWLDVEIFQSCKPLARDTYSKYIYLTYIAPNAPLQVNISAEIRKDIQWPMPEGYVDETIFDEAQEQVYAMLKGHSFLRFEKSAKYKQYQEAKQTDRTEFLRGRITGPFAAHFPTNAETARSIIPILESNPLVESPTMLGTLVGDKNNRNSKIMTIKFKESVLTKTLTQYFPLANRILEGYFNDANRSSWAEKQRRMHKEKKLAKFFGERPSVELIQKQIFAASDVYLAGLEDILAFGDSSDDLLLVRKSDELANTEDPTSMSQRRKKKDKLETFFGDKLTSQQKRTQQIVVPGQTTSILGSELGETGSSESTESANSDEEVAPVETTNELDPNERRILQRRTKKIASMLGESLDERTISQTVTFPAMQEKLFSSQNLSGLALGGDSNMPMPVTDSDIKARFTSRDFDTRSATNTVDSSISEEADADSKYAHKRRLDKISSLMGQRIGVTEIQEAQATANFSPQPVRRPLTQEEKKQFQKKASKLERLLGQLPPTEALLSSLAPTDKPEVTRVRRSLAGLSFILRQAKDAVDILDALTAISEDKEIPLPPPPQSTGISKSPSTQSNISDVPAFLTPGISMDLNKESRQKRLNKLRKFFGDNISVEILVESQILGDLERSIEEEVVDENELERLRRQVNDLREDLRRRSDQFRYELDQDDAGDSSEAANYLAVPKRNSVTQRVRDMVPRMSVERQSSADVGSSKIQGADKEMVQGEQKV</sequence>
<evidence type="ECO:0000259" key="3">
    <source>
        <dbReference type="PROSITE" id="PS50132"/>
    </source>
</evidence>
<feature type="compositionally biased region" description="Basic and acidic residues" evidence="2">
    <location>
        <begin position="823"/>
        <end position="834"/>
    </location>
</feature>
<dbReference type="VEuPathDB" id="FungiDB:SPPG_04061"/>
<dbReference type="Proteomes" id="UP000053201">
    <property type="component" value="Unassembled WGS sequence"/>
</dbReference>
<evidence type="ECO:0000313" key="4">
    <source>
        <dbReference type="EMBL" id="KND00962.1"/>
    </source>
</evidence>
<feature type="compositionally biased region" description="Polar residues" evidence="2">
    <location>
        <begin position="311"/>
        <end position="320"/>
    </location>
</feature>
<feature type="compositionally biased region" description="Basic and acidic residues" evidence="2">
    <location>
        <begin position="1059"/>
        <end position="1071"/>
    </location>
</feature>
<keyword evidence="1" id="KW-0175">Coiled coil</keyword>
<feature type="region of interest" description="Disordered" evidence="2">
    <location>
        <begin position="813"/>
        <end position="834"/>
    </location>
</feature>
<dbReference type="PRINTS" id="PR01301">
    <property type="entry name" value="RGSPROTEIN"/>
</dbReference>
<feature type="domain" description="RGS" evidence="3">
    <location>
        <begin position="326"/>
        <end position="443"/>
    </location>
</feature>
<reference evidence="4 5" key="1">
    <citation type="submission" date="2009-08" db="EMBL/GenBank/DDBJ databases">
        <title>The Genome Sequence of Spizellomyces punctatus strain DAOM BR117.</title>
        <authorList>
            <consortium name="The Broad Institute Genome Sequencing Platform"/>
            <person name="Russ C."/>
            <person name="Cuomo C."/>
            <person name="Shea T."/>
            <person name="Young S.K."/>
            <person name="Zeng Q."/>
            <person name="Koehrsen M."/>
            <person name="Haas B."/>
            <person name="Borodovsky M."/>
            <person name="Guigo R."/>
            <person name="Alvarado L."/>
            <person name="Berlin A."/>
            <person name="Bochicchio J."/>
            <person name="Borenstein D."/>
            <person name="Chapman S."/>
            <person name="Chen Z."/>
            <person name="Engels R."/>
            <person name="Freedman E."/>
            <person name="Gellesch M."/>
            <person name="Goldberg J."/>
            <person name="Griggs A."/>
            <person name="Gujja S."/>
            <person name="Heiman D."/>
            <person name="Hepburn T."/>
            <person name="Howarth C."/>
            <person name="Jen D."/>
            <person name="Larson L."/>
            <person name="Lewis B."/>
            <person name="Mehta T."/>
            <person name="Park D."/>
            <person name="Pearson M."/>
            <person name="Roberts A."/>
            <person name="Saif S."/>
            <person name="Shenoy N."/>
            <person name="Sisk P."/>
            <person name="Stolte C."/>
            <person name="Sykes S."/>
            <person name="Thomson T."/>
            <person name="Walk T."/>
            <person name="White J."/>
            <person name="Yandava C."/>
            <person name="Burger G."/>
            <person name="Gray M.W."/>
            <person name="Holland P.W.H."/>
            <person name="King N."/>
            <person name="Lang F.B.F."/>
            <person name="Roger A.J."/>
            <person name="Ruiz-Trillo I."/>
            <person name="Lander E."/>
            <person name="Nusbaum C."/>
        </authorList>
    </citation>
    <scope>NUCLEOTIDE SEQUENCE [LARGE SCALE GENOMIC DNA]</scope>
    <source>
        <strain evidence="4 5">DAOM BR117</strain>
    </source>
</reference>
<dbReference type="OrthoDB" id="196547at2759"/>
<accession>A0A0L0HIL4</accession>
<feature type="compositionally biased region" description="Low complexity" evidence="2">
    <location>
        <begin position="654"/>
        <end position="669"/>
    </location>
</feature>
<gene>
    <name evidence="4" type="ORF">SPPG_04061</name>
</gene>
<dbReference type="eggNOG" id="KOG3589">
    <property type="taxonomic scope" value="Eukaryota"/>
</dbReference>
<dbReference type="PANTHER" id="PTHR10845:SF192">
    <property type="entry name" value="DOUBLE HIT, ISOFORM B"/>
    <property type="match status" value="1"/>
</dbReference>
<feature type="compositionally biased region" description="Polar residues" evidence="2">
    <location>
        <begin position="1"/>
        <end position="15"/>
    </location>
</feature>
<protein>
    <recommendedName>
        <fullName evidence="3">RGS domain-containing protein</fullName>
    </recommendedName>
</protein>
<feature type="region of interest" description="Disordered" evidence="2">
    <location>
        <begin position="897"/>
        <end position="919"/>
    </location>
</feature>
<dbReference type="PROSITE" id="PS50132">
    <property type="entry name" value="RGS"/>
    <property type="match status" value="1"/>
</dbReference>
<feature type="coiled-coil region" evidence="1">
    <location>
        <begin position="969"/>
        <end position="1003"/>
    </location>
</feature>
<dbReference type="PANTHER" id="PTHR10845">
    <property type="entry name" value="REGULATOR OF G PROTEIN SIGNALING"/>
    <property type="match status" value="1"/>
</dbReference>
<evidence type="ECO:0000313" key="5">
    <source>
        <dbReference type="Proteomes" id="UP000053201"/>
    </source>
</evidence>
<dbReference type="InterPro" id="IPR016137">
    <property type="entry name" value="RGS"/>
</dbReference>
<proteinExistence type="predicted"/>
<feature type="compositionally biased region" description="Polar residues" evidence="2">
    <location>
        <begin position="907"/>
        <end position="919"/>
    </location>
</feature>
<dbReference type="CDD" id="cd07440">
    <property type="entry name" value="RGS"/>
    <property type="match status" value="1"/>
</dbReference>
<feature type="region of interest" description="Disordered" evidence="2">
    <location>
        <begin position="1"/>
        <end position="97"/>
    </location>
</feature>
<keyword evidence="5" id="KW-1185">Reference proteome</keyword>
<feature type="region of interest" description="Disordered" evidence="2">
    <location>
        <begin position="1039"/>
        <end position="1071"/>
    </location>
</feature>
<feature type="region of interest" description="Disordered" evidence="2">
    <location>
        <begin position="639"/>
        <end position="685"/>
    </location>
</feature>
<feature type="compositionally biased region" description="Polar residues" evidence="2">
    <location>
        <begin position="639"/>
        <end position="653"/>
    </location>
</feature>
<feature type="compositionally biased region" description="Polar residues" evidence="2">
    <location>
        <begin position="1045"/>
        <end position="1057"/>
    </location>
</feature>
<evidence type="ECO:0000256" key="2">
    <source>
        <dbReference type="SAM" id="MobiDB-lite"/>
    </source>
</evidence>